<evidence type="ECO:0000256" key="1">
    <source>
        <dbReference type="ARBA" id="ARBA00000826"/>
    </source>
</evidence>
<feature type="domain" description="Glycosyl hydrolase family 13 catalytic" evidence="8">
    <location>
        <begin position="157"/>
        <end position="513"/>
    </location>
</feature>
<dbReference type="CDD" id="cd11325">
    <property type="entry name" value="AmyAc_GTHase"/>
    <property type="match status" value="1"/>
</dbReference>
<accession>A0A2G1WE13</accession>
<dbReference type="EMBL" id="NIZW01000001">
    <property type="protein sequence ID" value="PHQ37060.1"/>
    <property type="molecule type" value="Genomic_DNA"/>
</dbReference>
<keyword evidence="10" id="KW-1185">Reference proteome</keyword>
<dbReference type="RefSeq" id="WP_099258788.1">
    <property type="nucleotide sequence ID" value="NZ_NIZW01000001.1"/>
</dbReference>
<dbReference type="OrthoDB" id="226102at2"/>
<dbReference type="GO" id="GO:0004553">
    <property type="term" value="F:hydrolase activity, hydrolyzing O-glycosyl compounds"/>
    <property type="evidence" value="ECO:0007669"/>
    <property type="project" value="InterPro"/>
</dbReference>
<evidence type="ECO:0000256" key="4">
    <source>
        <dbReference type="ARBA" id="ARBA00012541"/>
    </source>
</evidence>
<dbReference type="Proteomes" id="UP000225740">
    <property type="component" value="Unassembled WGS sequence"/>
</dbReference>
<reference evidence="9 10" key="1">
    <citation type="submission" date="2017-06" db="EMBL/GenBank/DDBJ databases">
        <title>Description of Rhodopirellula bahusiensis sp. nov.</title>
        <authorList>
            <person name="Kizina J."/>
            <person name="Harder J."/>
        </authorList>
    </citation>
    <scope>NUCLEOTIDE SEQUENCE [LARGE SCALE GENOMIC DNA]</scope>
    <source>
        <strain evidence="9 10">SWK21</strain>
    </source>
</reference>
<dbReference type="Pfam" id="PF02806">
    <property type="entry name" value="Alpha-amylase_C"/>
    <property type="match status" value="1"/>
</dbReference>
<evidence type="ECO:0000313" key="9">
    <source>
        <dbReference type="EMBL" id="PHQ37060.1"/>
    </source>
</evidence>
<dbReference type="Gene3D" id="2.60.40.1180">
    <property type="entry name" value="Golgi alpha-mannosidase II"/>
    <property type="match status" value="1"/>
</dbReference>
<dbReference type="InterPro" id="IPR014756">
    <property type="entry name" value="Ig_E-set"/>
</dbReference>
<comment type="catalytic activity">
    <reaction evidence="1">
        <text>Transfers a segment of a (1-&gt;4)-alpha-D-glucan chain to a primary hydroxy group in a similar glucan chain.</text>
        <dbReference type="EC" id="2.4.1.18"/>
    </reaction>
</comment>
<evidence type="ECO:0000256" key="7">
    <source>
        <dbReference type="PIRSR" id="PIRSR000463-1"/>
    </source>
</evidence>
<dbReference type="InterPro" id="IPR006048">
    <property type="entry name" value="A-amylase/branching_C"/>
</dbReference>
<keyword evidence="5" id="KW-0808">Transferase</keyword>
<gene>
    <name evidence="9" type="ORF">CEE69_01460</name>
</gene>
<dbReference type="PIRSF" id="PIRSF000463">
    <property type="entry name" value="GlgB"/>
    <property type="match status" value="1"/>
</dbReference>
<sequence length="629" mass="71655">MFDSLHRTVAQRLIVIRGREMGQTALLDGMEEKAAEQSQVAKSGMGAIVHDDGVAFRVWAPNADRVSVVGTFNDWQSETTPLKREEHGTWYVDVANAKAGDEYKYRITRGDNSFDRIDPYAREVTNSIGNAVVYEDTFDWKHPTFHRPTQNELVIYEMHIGTFHRDDPDQPGTFSDAVAKFKHLKELGINAIQIMPVAEFAGDLSWGYNPAHIFAVEQAYGGPDALKAFVDAAHEAGFAVIIDVVYNHFGPSDLDLWQFDGWSENDKGGIYFYQDHRSNTPWGDTRPDYGRGEVRQFIHDNAMTWMREYHADGLRYDMTAYIRTVSGIGNDDIAEGWGLMQWINRDLRDEFPGCYLIAEDLQTNNWLTKTEDQGGAGFTTQWDAAFVHPIRAAVQEIDDAHRDMWAVRDALCHRYNGDAFQRVVYSESHDEVANGKSRVPSEIDAEDPESRFAKKRTILAAALALTAPGVPMLFQGQEMLEDDWFEDTDPLEWERTRRLRGIKRLFRDLIHLRLNKDGLSKGLTGQHIVMHHVNENDKVVAFVRRAEDPQDDVLVLANFANRSWDQYEIGFPDSGDWQLKLNTDWSGYDQDFDDHPVEHVDATDQPYDGLAARAEVSFGAYAVLVYTRK</sequence>
<feature type="active site" description="Proton donor" evidence="7">
    <location>
        <position position="359"/>
    </location>
</feature>
<dbReference type="InterPro" id="IPR037439">
    <property type="entry name" value="Branching_enzy"/>
</dbReference>
<dbReference type="SUPFAM" id="SSF51011">
    <property type="entry name" value="Glycosyl hydrolase domain"/>
    <property type="match status" value="1"/>
</dbReference>
<dbReference type="CDD" id="cd02855">
    <property type="entry name" value="E_set_GBE_prok_N"/>
    <property type="match status" value="1"/>
</dbReference>
<dbReference type="InterPro" id="IPR013783">
    <property type="entry name" value="Ig-like_fold"/>
</dbReference>
<evidence type="ECO:0000259" key="8">
    <source>
        <dbReference type="SMART" id="SM00642"/>
    </source>
</evidence>
<dbReference type="PANTHER" id="PTHR43651">
    <property type="entry name" value="1,4-ALPHA-GLUCAN-BRANCHING ENZYME"/>
    <property type="match status" value="1"/>
</dbReference>
<dbReference type="InterPro" id="IPR013780">
    <property type="entry name" value="Glyco_hydro_b"/>
</dbReference>
<evidence type="ECO:0000256" key="3">
    <source>
        <dbReference type="ARBA" id="ARBA00009000"/>
    </source>
</evidence>
<keyword evidence="6" id="KW-0119">Carbohydrate metabolism</keyword>
<dbReference type="PANTHER" id="PTHR43651:SF11">
    <property type="entry name" value="MALTO-OLIGOSYLTREHALOSE TREHALOHYDROLASE"/>
    <property type="match status" value="1"/>
</dbReference>
<evidence type="ECO:0000313" key="10">
    <source>
        <dbReference type="Proteomes" id="UP000225740"/>
    </source>
</evidence>
<evidence type="ECO:0000256" key="6">
    <source>
        <dbReference type="ARBA" id="ARBA00023277"/>
    </source>
</evidence>
<dbReference type="Pfam" id="PF00128">
    <property type="entry name" value="Alpha-amylase"/>
    <property type="match status" value="1"/>
</dbReference>
<dbReference type="SMART" id="SM00642">
    <property type="entry name" value="Aamy"/>
    <property type="match status" value="1"/>
</dbReference>
<comment type="similarity">
    <text evidence="3">Belongs to the glycosyl hydrolase 13 family. GlgB subfamily.</text>
</comment>
<dbReference type="SUPFAM" id="SSF51445">
    <property type="entry name" value="(Trans)glycosidases"/>
    <property type="match status" value="1"/>
</dbReference>
<dbReference type="Pfam" id="PF02922">
    <property type="entry name" value="CBM_48"/>
    <property type="match status" value="1"/>
</dbReference>
<feature type="active site" description="Nucleophile" evidence="7">
    <location>
        <position position="317"/>
    </location>
</feature>
<dbReference type="GO" id="GO:0043169">
    <property type="term" value="F:cation binding"/>
    <property type="evidence" value="ECO:0007669"/>
    <property type="project" value="InterPro"/>
</dbReference>
<proteinExistence type="inferred from homology"/>
<dbReference type="GO" id="GO:0003844">
    <property type="term" value="F:1,4-alpha-glucan branching enzyme activity"/>
    <property type="evidence" value="ECO:0007669"/>
    <property type="project" value="UniProtKB-EC"/>
</dbReference>
<dbReference type="SUPFAM" id="SSF81296">
    <property type="entry name" value="E set domains"/>
    <property type="match status" value="1"/>
</dbReference>
<name>A0A2G1WE13_9BACT</name>
<dbReference type="EC" id="2.4.1.18" evidence="4"/>
<evidence type="ECO:0000256" key="2">
    <source>
        <dbReference type="ARBA" id="ARBA00002953"/>
    </source>
</evidence>
<comment type="caution">
    <text evidence="9">The sequence shown here is derived from an EMBL/GenBank/DDBJ whole genome shotgun (WGS) entry which is preliminary data.</text>
</comment>
<dbReference type="InterPro" id="IPR044143">
    <property type="entry name" value="GlgB_N_E_set_prok"/>
</dbReference>
<dbReference type="Gene3D" id="2.60.40.10">
    <property type="entry name" value="Immunoglobulins"/>
    <property type="match status" value="1"/>
</dbReference>
<dbReference type="AlphaFoldDB" id="A0A2G1WE13"/>
<comment type="function">
    <text evidence="2">Catalyzes the formation of the alpha-1,6-glucosidic linkages in glycogen by scission of a 1,4-alpha-linked oligosaccharide from growing alpha-1,4-glucan chains and the subsequent attachment of the oligosaccharide to the alpha-1,6 position.</text>
</comment>
<evidence type="ECO:0000256" key="5">
    <source>
        <dbReference type="ARBA" id="ARBA00022679"/>
    </source>
</evidence>
<dbReference type="Gene3D" id="3.20.20.80">
    <property type="entry name" value="Glycosidases"/>
    <property type="match status" value="1"/>
</dbReference>
<dbReference type="InterPro" id="IPR017853">
    <property type="entry name" value="GH"/>
</dbReference>
<dbReference type="InterPro" id="IPR004193">
    <property type="entry name" value="Glyco_hydro_13_N"/>
</dbReference>
<dbReference type="GO" id="GO:0005978">
    <property type="term" value="P:glycogen biosynthetic process"/>
    <property type="evidence" value="ECO:0007669"/>
    <property type="project" value="InterPro"/>
</dbReference>
<organism evidence="9 10">
    <name type="scientific">Rhodopirellula bahusiensis</name>
    <dbReference type="NCBI Taxonomy" id="2014065"/>
    <lineage>
        <taxon>Bacteria</taxon>
        <taxon>Pseudomonadati</taxon>
        <taxon>Planctomycetota</taxon>
        <taxon>Planctomycetia</taxon>
        <taxon>Pirellulales</taxon>
        <taxon>Pirellulaceae</taxon>
        <taxon>Rhodopirellula</taxon>
    </lineage>
</organism>
<dbReference type="InterPro" id="IPR006047">
    <property type="entry name" value="GH13_cat_dom"/>
</dbReference>
<protein>
    <recommendedName>
        <fullName evidence="4">1,4-alpha-glucan branching enzyme</fullName>
        <ecNumber evidence="4">2.4.1.18</ecNumber>
    </recommendedName>
</protein>
<dbReference type="GeneID" id="90606957"/>